<comment type="caution">
    <text evidence="3">The sequence shown here is derived from an EMBL/GenBank/DDBJ whole genome shotgun (WGS) entry which is preliminary data.</text>
</comment>
<dbReference type="Pfam" id="PF01522">
    <property type="entry name" value="Polysacc_deac_1"/>
    <property type="match status" value="1"/>
</dbReference>
<feature type="signal peptide" evidence="1">
    <location>
        <begin position="1"/>
        <end position="28"/>
    </location>
</feature>
<dbReference type="SUPFAM" id="SSF88713">
    <property type="entry name" value="Glycoside hydrolase/deacetylase"/>
    <property type="match status" value="1"/>
</dbReference>
<dbReference type="InterPro" id="IPR002509">
    <property type="entry name" value="NODB_dom"/>
</dbReference>
<keyword evidence="4" id="KW-1185">Reference proteome</keyword>
<name>A0ABS9DAM6_9ALTE</name>
<gene>
    <name evidence="3" type="ORF">L0668_17950</name>
</gene>
<evidence type="ECO:0000313" key="4">
    <source>
        <dbReference type="Proteomes" id="UP001521137"/>
    </source>
</evidence>
<reference evidence="3 4" key="1">
    <citation type="submission" date="2022-01" db="EMBL/GenBank/DDBJ databases">
        <title>Paraglaciecola sp. G1-23.</title>
        <authorList>
            <person name="Jin M.S."/>
            <person name="Han D.M."/>
            <person name="Kim H.M."/>
            <person name="Jeon C.O."/>
        </authorList>
    </citation>
    <scope>NUCLEOTIDE SEQUENCE [LARGE SCALE GENOMIC DNA]</scope>
    <source>
        <strain evidence="3 4">G1-23</strain>
    </source>
</reference>
<dbReference type="Gene3D" id="3.20.20.370">
    <property type="entry name" value="Glycoside hydrolase/deacetylase"/>
    <property type="match status" value="1"/>
</dbReference>
<feature type="domain" description="NodB homology" evidence="2">
    <location>
        <begin position="38"/>
        <end position="246"/>
    </location>
</feature>
<dbReference type="PROSITE" id="PS51677">
    <property type="entry name" value="NODB"/>
    <property type="match status" value="1"/>
</dbReference>
<evidence type="ECO:0000256" key="1">
    <source>
        <dbReference type="SAM" id="SignalP"/>
    </source>
</evidence>
<keyword evidence="1" id="KW-0732">Signal</keyword>
<dbReference type="InterPro" id="IPR011330">
    <property type="entry name" value="Glyco_hydro/deAcase_b/a-brl"/>
</dbReference>
<sequence length="262" mass="29237">MLRSIHASTLFLLMALVVFASITSPALAKNTWPTGNKVAISLSYDDALDSQLDNALPALNKRGLKASFYVVPLSQAFKNRIEEWKQLARQGHELGNHTLFHACDRSKPGRDWVDPFNALDDKTVNDMVNEVTVANTLLTAVDGQQIHTLTPPCFDQKAKDGNYVTAVKNQFLAIKGLEGDDFSSLIAPSNISAAQIIEFIEKQPKNIKLVNILFHGIGGDHLVTSSSEHAKFLDYLQLNEHKYWVDTYRNIMLAKMTQQNKN</sequence>
<evidence type="ECO:0000313" key="3">
    <source>
        <dbReference type="EMBL" id="MCF2950007.1"/>
    </source>
</evidence>
<proteinExistence type="predicted"/>
<organism evidence="3 4">
    <name type="scientific">Paraglaciecola algarum</name>
    <dbReference type="NCBI Taxonomy" id="3050085"/>
    <lineage>
        <taxon>Bacteria</taxon>
        <taxon>Pseudomonadati</taxon>
        <taxon>Pseudomonadota</taxon>
        <taxon>Gammaproteobacteria</taxon>
        <taxon>Alteromonadales</taxon>
        <taxon>Alteromonadaceae</taxon>
        <taxon>Paraglaciecola</taxon>
    </lineage>
</organism>
<dbReference type="RefSeq" id="WP_235314109.1">
    <property type="nucleotide sequence ID" value="NZ_JAKGAS010000013.1"/>
</dbReference>
<accession>A0ABS9DAM6</accession>
<dbReference type="EMBL" id="JAKGAS010000013">
    <property type="protein sequence ID" value="MCF2950007.1"/>
    <property type="molecule type" value="Genomic_DNA"/>
</dbReference>
<dbReference type="Proteomes" id="UP001521137">
    <property type="component" value="Unassembled WGS sequence"/>
</dbReference>
<protein>
    <submittedName>
        <fullName evidence="3">Polysaccharide deacetylase family protein</fullName>
    </submittedName>
</protein>
<evidence type="ECO:0000259" key="2">
    <source>
        <dbReference type="PROSITE" id="PS51677"/>
    </source>
</evidence>
<feature type="chain" id="PRO_5046466432" evidence="1">
    <location>
        <begin position="29"/>
        <end position="262"/>
    </location>
</feature>